<dbReference type="EMBL" id="BAABKY010000006">
    <property type="protein sequence ID" value="GAA5082959.1"/>
    <property type="molecule type" value="Genomic_DNA"/>
</dbReference>
<evidence type="ECO:0000313" key="2">
    <source>
        <dbReference type="Proteomes" id="UP001501083"/>
    </source>
</evidence>
<organism evidence="1 2">
    <name type="scientific">Lysobacter panacisoli</name>
    <dbReference type="NCBI Taxonomy" id="1255263"/>
    <lineage>
        <taxon>Bacteria</taxon>
        <taxon>Pseudomonadati</taxon>
        <taxon>Pseudomonadota</taxon>
        <taxon>Gammaproteobacteria</taxon>
        <taxon>Lysobacterales</taxon>
        <taxon>Lysobacteraceae</taxon>
        <taxon>Lysobacter</taxon>
    </lineage>
</organism>
<evidence type="ECO:0000313" key="1">
    <source>
        <dbReference type="EMBL" id="GAA5082959.1"/>
    </source>
</evidence>
<reference evidence="2" key="1">
    <citation type="journal article" date="2019" name="Int. J. Syst. Evol. Microbiol.">
        <title>The Global Catalogue of Microorganisms (GCM) 10K type strain sequencing project: providing services to taxonomists for standard genome sequencing and annotation.</title>
        <authorList>
            <consortium name="The Broad Institute Genomics Platform"/>
            <consortium name="The Broad Institute Genome Sequencing Center for Infectious Disease"/>
            <person name="Wu L."/>
            <person name="Ma J."/>
        </authorList>
    </citation>
    <scope>NUCLEOTIDE SEQUENCE [LARGE SCALE GENOMIC DNA]</scope>
    <source>
        <strain evidence="2">JCM 19212</strain>
    </source>
</reference>
<dbReference type="RefSeq" id="WP_158983831.1">
    <property type="nucleotide sequence ID" value="NZ_BAABKY010000006.1"/>
</dbReference>
<dbReference type="Proteomes" id="UP001501083">
    <property type="component" value="Unassembled WGS sequence"/>
</dbReference>
<proteinExistence type="predicted"/>
<keyword evidence="2" id="KW-1185">Reference proteome</keyword>
<gene>
    <name evidence="1" type="ORF">GCM10025759_35340</name>
</gene>
<accession>A0ABP9LTV2</accession>
<comment type="caution">
    <text evidence="1">The sequence shown here is derived from an EMBL/GenBank/DDBJ whole genome shotgun (WGS) entry which is preliminary data.</text>
</comment>
<name>A0ABP9LTV2_9GAMM</name>
<protein>
    <submittedName>
        <fullName evidence="1">Uncharacterized protein</fullName>
    </submittedName>
</protein>
<sequence>MPAARYYIRLPDAQRARGSDASLSFTAVSAEGFAEQLEAALRTPALFERWKAKQDDPDAIDPALGATDPGAAVHGEQADLHIDLVATTSLSGELLRQRLRWLAGSAWELRDVTKA</sequence>